<evidence type="ECO:0000256" key="1">
    <source>
        <dbReference type="SAM" id="MobiDB-lite"/>
    </source>
</evidence>
<dbReference type="Proteomes" id="UP001494902">
    <property type="component" value="Unassembled WGS sequence"/>
</dbReference>
<dbReference type="InterPro" id="IPR036514">
    <property type="entry name" value="SGNH_hydro_sf"/>
</dbReference>
<comment type="caution">
    <text evidence="4">The sequence shown here is derived from an EMBL/GenBank/DDBJ whole genome shotgun (WGS) entry which is preliminary data.</text>
</comment>
<keyword evidence="2" id="KW-0812">Transmembrane</keyword>
<protein>
    <submittedName>
        <fullName evidence="4">GDSL-type esterase/lipase family protein</fullName>
    </submittedName>
</protein>
<evidence type="ECO:0000313" key="5">
    <source>
        <dbReference type="Proteomes" id="UP001494902"/>
    </source>
</evidence>
<organism evidence="4 5">
    <name type="scientific">Pseudonocardia nematodicida</name>
    <dbReference type="NCBI Taxonomy" id="1206997"/>
    <lineage>
        <taxon>Bacteria</taxon>
        <taxon>Bacillati</taxon>
        <taxon>Actinomycetota</taxon>
        <taxon>Actinomycetes</taxon>
        <taxon>Pseudonocardiales</taxon>
        <taxon>Pseudonocardiaceae</taxon>
        <taxon>Pseudonocardia</taxon>
    </lineage>
</organism>
<dbReference type="EMBL" id="JBEDNQ010000003">
    <property type="protein sequence ID" value="MEQ3550678.1"/>
    <property type="molecule type" value="Genomic_DNA"/>
</dbReference>
<keyword evidence="2" id="KW-1133">Transmembrane helix</keyword>
<dbReference type="PANTHER" id="PTHR30383">
    <property type="entry name" value="THIOESTERASE 1/PROTEASE 1/LYSOPHOSPHOLIPASE L1"/>
    <property type="match status" value="1"/>
</dbReference>
<feature type="compositionally biased region" description="Low complexity" evidence="1">
    <location>
        <begin position="1"/>
        <end position="27"/>
    </location>
</feature>
<name>A0ABV1K9Z1_9PSEU</name>
<dbReference type="Pfam" id="PF13472">
    <property type="entry name" value="Lipase_GDSL_2"/>
    <property type="match status" value="1"/>
</dbReference>
<keyword evidence="2" id="KW-0472">Membrane</keyword>
<dbReference type="InterPro" id="IPR013830">
    <property type="entry name" value="SGNH_hydro"/>
</dbReference>
<dbReference type="PANTHER" id="PTHR30383:SF5">
    <property type="entry name" value="SGNH HYDROLASE-TYPE ESTERASE DOMAIN-CONTAINING PROTEIN"/>
    <property type="match status" value="1"/>
</dbReference>
<reference evidence="4 5" key="1">
    <citation type="submission" date="2024-03" db="EMBL/GenBank/DDBJ databases">
        <title>Draft genome sequence of Pseudonocardia nematodicida JCM 31783.</title>
        <authorList>
            <person name="Butdee W."/>
            <person name="Duangmal K."/>
        </authorList>
    </citation>
    <scope>NUCLEOTIDE SEQUENCE [LARGE SCALE GENOMIC DNA]</scope>
    <source>
        <strain evidence="4 5">JCM 31783</strain>
    </source>
</reference>
<dbReference type="Gene3D" id="3.40.50.1110">
    <property type="entry name" value="SGNH hydrolase"/>
    <property type="match status" value="1"/>
</dbReference>
<feature type="domain" description="SGNH hydrolase-type esterase" evidence="3">
    <location>
        <begin position="78"/>
        <end position="255"/>
    </location>
</feature>
<evidence type="ECO:0000256" key="2">
    <source>
        <dbReference type="SAM" id="Phobius"/>
    </source>
</evidence>
<evidence type="ECO:0000313" key="4">
    <source>
        <dbReference type="EMBL" id="MEQ3550678.1"/>
    </source>
</evidence>
<feature type="region of interest" description="Disordered" evidence="1">
    <location>
        <begin position="1"/>
        <end position="29"/>
    </location>
</feature>
<sequence length="282" mass="29089">MTRPAAPPGTGTTGTGPPDAGARGAAAPRRRPYRWRRILAGGVAAVLTGAALVLPAADRPEPTEVPPSPPGVLRVMPLGASSTVGVGSTGTAGYRLPLWERLAADGVRLDYVGSRSSGPDALPDTDHEGRSGWTAGRMLPYVSGWVLAAEPDVVLLHAGTNDLIKGTSPETTADLLDRVLGQVFVAAPEAHVIMAGVWAPLPKKRAERARLGELLPGVAEKHRAAGHSVEYADVSGLIPVGLTVDGVHGTPAAYRSVAAMWAGRIEAWLARTPSVGGSSARE</sequence>
<accession>A0ABV1K9Z1</accession>
<feature type="transmembrane region" description="Helical" evidence="2">
    <location>
        <begin position="38"/>
        <end position="57"/>
    </location>
</feature>
<evidence type="ECO:0000259" key="3">
    <source>
        <dbReference type="Pfam" id="PF13472"/>
    </source>
</evidence>
<gene>
    <name evidence="4" type="ORF">WIS52_09370</name>
</gene>
<dbReference type="SUPFAM" id="SSF52266">
    <property type="entry name" value="SGNH hydrolase"/>
    <property type="match status" value="1"/>
</dbReference>
<dbReference type="InterPro" id="IPR051532">
    <property type="entry name" value="Ester_Hydrolysis_Enzymes"/>
</dbReference>
<proteinExistence type="predicted"/>
<keyword evidence="5" id="KW-1185">Reference proteome</keyword>
<dbReference type="RefSeq" id="WP_349297736.1">
    <property type="nucleotide sequence ID" value="NZ_JBEDNQ010000003.1"/>
</dbReference>